<sequence>MFLLNTPIKSVLTVFAVFGFGLGVAHAAEALAPWPTDPAANMPAAWKPQYHPDIAAHTQFKFIRQGDKTLLQADADSAYGTLVHAFSKPVELKVLGWEWQVLTHPAKANLQTKAGDDAGAKLCAFVQIDESRLGLGTRLALAAARTVSGERLPAATLCYVWGAPGEKVGQVFDNPYTERVKNIVVRDTATASELIAENRDLQADARKAFGKELPEGPVKFTGIALGADSDNTKSKARALFGKVSAK</sequence>
<dbReference type="EMBL" id="AP028947">
    <property type="protein sequence ID" value="BET25184.1"/>
    <property type="molecule type" value="Genomic_DNA"/>
</dbReference>
<dbReference type="InterPro" id="IPR021409">
    <property type="entry name" value="DUF3047"/>
</dbReference>
<reference evidence="2 3" key="1">
    <citation type="submission" date="2023-10" db="EMBL/GenBank/DDBJ databases">
        <title>Complete Genome Sequence of Limnobacter thiooxidans CS-K2T, Isolated from freshwater lake sediments in Bavaria, Germany.</title>
        <authorList>
            <person name="Naruki M."/>
            <person name="Watanabe A."/>
            <person name="Warashina T."/>
            <person name="Morita T."/>
            <person name="Arakawa K."/>
        </authorList>
    </citation>
    <scope>NUCLEOTIDE SEQUENCE [LARGE SCALE GENOMIC DNA]</scope>
    <source>
        <strain evidence="2 3">CS-K2</strain>
    </source>
</reference>
<organism evidence="2 3">
    <name type="scientific">Limnobacter thiooxidans</name>
    <dbReference type="NCBI Taxonomy" id="131080"/>
    <lineage>
        <taxon>Bacteria</taxon>
        <taxon>Pseudomonadati</taxon>
        <taxon>Pseudomonadota</taxon>
        <taxon>Betaproteobacteria</taxon>
        <taxon>Burkholderiales</taxon>
        <taxon>Burkholderiaceae</taxon>
        <taxon>Limnobacter</taxon>
    </lineage>
</organism>
<protein>
    <recommendedName>
        <fullName evidence="4">DUF3047 domain-containing protein</fullName>
    </recommendedName>
</protein>
<proteinExistence type="predicted"/>
<dbReference type="KEGG" id="lto:RGQ30_06850"/>
<gene>
    <name evidence="2" type="ORF">RGQ30_06850</name>
</gene>
<evidence type="ECO:0000313" key="3">
    <source>
        <dbReference type="Proteomes" id="UP001329151"/>
    </source>
</evidence>
<name>A0AA86M847_9BURK</name>
<dbReference type="Proteomes" id="UP001329151">
    <property type="component" value="Chromosome"/>
</dbReference>
<keyword evidence="3" id="KW-1185">Reference proteome</keyword>
<evidence type="ECO:0000256" key="1">
    <source>
        <dbReference type="SAM" id="SignalP"/>
    </source>
</evidence>
<evidence type="ECO:0008006" key="4">
    <source>
        <dbReference type="Google" id="ProtNLM"/>
    </source>
</evidence>
<feature type="signal peptide" evidence="1">
    <location>
        <begin position="1"/>
        <end position="27"/>
    </location>
</feature>
<dbReference type="AlphaFoldDB" id="A0AA86M847"/>
<feature type="chain" id="PRO_5041724063" description="DUF3047 domain-containing protein" evidence="1">
    <location>
        <begin position="28"/>
        <end position="246"/>
    </location>
</feature>
<dbReference type="RefSeq" id="WP_130558311.1">
    <property type="nucleotide sequence ID" value="NZ_AP028947.1"/>
</dbReference>
<evidence type="ECO:0000313" key="2">
    <source>
        <dbReference type="EMBL" id="BET25184.1"/>
    </source>
</evidence>
<dbReference type="Pfam" id="PF11249">
    <property type="entry name" value="DUF3047"/>
    <property type="match status" value="1"/>
</dbReference>
<accession>A0AA86M847</accession>
<keyword evidence="1" id="KW-0732">Signal</keyword>